<protein>
    <submittedName>
        <fullName evidence="1">Uncharacterized protein</fullName>
    </submittedName>
</protein>
<reference evidence="1" key="1">
    <citation type="submission" date="2018-05" db="EMBL/GenBank/DDBJ databases">
        <authorList>
            <person name="Lanie J.A."/>
            <person name="Ng W.-L."/>
            <person name="Kazmierczak K.M."/>
            <person name="Andrzejewski T.M."/>
            <person name="Davidsen T.M."/>
            <person name="Wayne K.J."/>
            <person name="Tettelin H."/>
            <person name="Glass J.I."/>
            <person name="Rusch D."/>
            <person name="Podicherti R."/>
            <person name="Tsui H.-C.T."/>
            <person name="Winkler M.E."/>
        </authorList>
    </citation>
    <scope>NUCLEOTIDE SEQUENCE</scope>
</reference>
<sequence>MREVIFSLHYNYQLDANFLCKTHDTQY</sequence>
<name>A0A381PH10_9ZZZZ</name>
<dbReference type="EMBL" id="UINC01000980">
    <property type="protein sequence ID" value="SUZ66291.1"/>
    <property type="molecule type" value="Genomic_DNA"/>
</dbReference>
<evidence type="ECO:0000313" key="1">
    <source>
        <dbReference type="EMBL" id="SUZ66291.1"/>
    </source>
</evidence>
<dbReference type="AlphaFoldDB" id="A0A381PH10"/>
<gene>
    <name evidence="1" type="ORF">METZ01_LOCUS19145</name>
</gene>
<organism evidence="1">
    <name type="scientific">marine metagenome</name>
    <dbReference type="NCBI Taxonomy" id="408172"/>
    <lineage>
        <taxon>unclassified sequences</taxon>
        <taxon>metagenomes</taxon>
        <taxon>ecological metagenomes</taxon>
    </lineage>
</organism>
<accession>A0A381PH10</accession>
<proteinExistence type="predicted"/>